<evidence type="ECO:0000313" key="2">
    <source>
        <dbReference type="Proteomes" id="UP000078200"/>
    </source>
</evidence>
<organism evidence="1 2">
    <name type="scientific">Glossina austeni</name>
    <name type="common">Savannah tsetse fly</name>
    <dbReference type="NCBI Taxonomy" id="7395"/>
    <lineage>
        <taxon>Eukaryota</taxon>
        <taxon>Metazoa</taxon>
        <taxon>Ecdysozoa</taxon>
        <taxon>Arthropoda</taxon>
        <taxon>Hexapoda</taxon>
        <taxon>Insecta</taxon>
        <taxon>Pterygota</taxon>
        <taxon>Neoptera</taxon>
        <taxon>Endopterygota</taxon>
        <taxon>Diptera</taxon>
        <taxon>Brachycera</taxon>
        <taxon>Muscomorpha</taxon>
        <taxon>Hippoboscoidea</taxon>
        <taxon>Glossinidae</taxon>
        <taxon>Glossina</taxon>
    </lineage>
</organism>
<reference evidence="1" key="1">
    <citation type="submission" date="2020-05" db="UniProtKB">
        <authorList>
            <consortium name="EnsemblMetazoa"/>
        </authorList>
    </citation>
    <scope>IDENTIFICATION</scope>
    <source>
        <strain evidence="1">TTRI</strain>
    </source>
</reference>
<dbReference type="Proteomes" id="UP000078200">
    <property type="component" value="Unassembled WGS sequence"/>
</dbReference>
<dbReference type="AlphaFoldDB" id="A0A1A9UXY6"/>
<name>A0A1A9UXY6_GLOAU</name>
<sequence>MHAADIDLIEAPQVTNEMFEINIILIGCVDVVVECCAMKISLLESKNLQKYFGFVLTCVRTIWRKNGTLKPKPEAREFLKHQLVWDACVLPPCNLNTLSIYTRPVSFYSVHIDVRLGVHYVIKFIVYYRNSFPRPGHALLYILRLLSRNRALSVYDRQLDDNQYYRLHSLKCIVLGQI</sequence>
<dbReference type="EnsemblMetazoa" id="GAUT019353-RA">
    <property type="protein sequence ID" value="GAUT019353-PA"/>
    <property type="gene ID" value="GAUT019353"/>
</dbReference>
<keyword evidence="2" id="KW-1185">Reference proteome</keyword>
<evidence type="ECO:0000313" key="1">
    <source>
        <dbReference type="EnsemblMetazoa" id="GAUT019353-PA"/>
    </source>
</evidence>
<dbReference type="VEuPathDB" id="VectorBase:GAUT019353"/>
<protein>
    <submittedName>
        <fullName evidence="1">Uncharacterized protein</fullName>
    </submittedName>
</protein>
<accession>A0A1A9UXY6</accession>
<proteinExistence type="predicted"/>